<dbReference type="PROSITE" id="PS50911">
    <property type="entry name" value="CHAP"/>
    <property type="match status" value="1"/>
</dbReference>
<dbReference type="Gene3D" id="3.90.1720.10">
    <property type="entry name" value="endopeptidase domain like (from Nostoc punctiforme)"/>
    <property type="match status" value="1"/>
</dbReference>
<dbReference type="InterPro" id="IPR007921">
    <property type="entry name" value="CHAP_dom"/>
</dbReference>
<dbReference type="Proteomes" id="UP000606991">
    <property type="component" value="Unassembled WGS sequence"/>
</dbReference>
<dbReference type="RefSeq" id="WP_337314264.1">
    <property type="nucleotide sequence ID" value="NZ_JAEKNS010000157.1"/>
</dbReference>
<gene>
    <name evidence="2" type="ORF">JF886_15960</name>
</gene>
<proteinExistence type="predicted"/>
<dbReference type="EMBL" id="JAEKNS010000157">
    <property type="protein sequence ID" value="MBJ7596324.1"/>
    <property type="molecule type" value="Genomic_DNA"/>
</dbReference>
<evidence type="ECO:0000313" key="2">
    <source>
        <dbReference type="EMBL" id="MBJ7596324.1"/>
    </source>
</evidence>
<accession>A0A934JZR9</accession>
<evidence type="ECO:0000313" key="3">
    <source>
        <dbReference type="Proteomes" id="UP000606991"/>
    </source>
</evidence>
<dbReference type="InterPro" id="IPR038765">
    <property type="entry name" value="Papain-like_cys_pep_sf"/>
</dbReference>
<evidence type="ECO:0000259" key="1">
    <source>
        <dbReference type="PROSITE" id="PS50911"/>
    </source>
</evidence>
<reference evidence="2 3" key="1">
    <citation type="submission" date="2020-10" db="EMBL/GenBank/DDBJ databases">
        <title>Ca. Dormibacterota MAGs.</title>
        <authorList>
            <person name="Montgomery K."/>
        </authorList>
    </citation>
    <scope>NUCLEOTIDE SEQUENCE [LARGE SCALE GENOMIC DNA]</scope>
    <source>
        <strain evidence="2">SC8812_S17_18</strain>
    </source>
</reference>
<protein>
    <submittedName>
        <fullName evidence="2">CHAP domain-containing protein</fullName>
    </submittedName>
</protein>
<dbReference type="AlphaFoldDB" id="A0A934JZR9"/>
<comment type="caution">
    <text evidence="2">The sequence shown here is derived from an EMBL/GenBank/DDBJ whole genome shotgun (WGS) entry which is preliminary data.</text>
</comment>
<dbReference type="Pfam" id="PF05257">
    <property type="entry name" value="CHAP"/>
    <property type="match status" value="1"/>
</dbReference>
<feature type="domain" description="Peptidase C51" evidence="1">
    <location>
        <begin position="71"/>
        <end position="201"/>
    </location>
</feature>
<name>A0A934JZR9_9BACT</name>
<sequence length="205" mass="20756">MSGPLRRLRRITLGLPCGCALLLLALLLALPLLFADGGGGTSADASSAGWSLSGAGTGVTGSGGPVGMPVRTDLRPLFPWTPAGGLSTGSWPWGQCTWFVVSQGRQGGSHRVTWSGNAADWYANAESAAVPVAPASATPEPGWIAVFAPGHGSDASVGHVAVVVGVQPASGSYTVAEMHVLGLGVADLRTLWLHGSSPLLEGWIP</sequence>
<dbReference type="SUPFAM" id="SSF54001">
    <property type="entry name" value="Cysteine proteinases"/>
    <property type="match status" value="1"/>
</dbReference>
<organism evidence="2 3">
    <name type="scientific">Candidatus Aeolococcus gillhamiae</name>
    <dbReference type="NCBI Taxonomy" id="3127015"/>
    <lineage>
        <taxon>Bacteria</taxon>
        <taxon>Bacillati</taxon>
        <taxon>Candidatus Dormiibacterota</taxon>
        <taxon>Candidatus Dormibacteria</taxon>
        <taxon>Candidatus Aeolococcales</taxon>
        <taxon>Candidatus Aeolococcaceae</taxon>
        <taxon>Candidatus Aeolococcus</taxon>
    </lineage>
</organism>